<evidence type="ECO:0000256" key="1">
    <source>
        <dbReference type="ARBA" id="ARBA00023002"/>
    </source>
</evidence>
<dbReference type="GO" id="GO:0016491">
    <property type="term" value="F:oxidoreductase activity"/>
    <property type="evidence" value="ECO:0007669"/>
    <property type="project" value="UniProtKB-KW"/>
</dbReference>
<dbReference type="Pfam" id="PF02826">
    <property type="entry name" value="2-Hacid_dh_C"/>
    <property type="match status" value="1"/>
</dbReference>
<evidence type="ECO:0000259" key="3">
    <source>
        <dbReference type="Pfam" id="PF02826"/>
    </source>
</evidence>
<dbReference type="InterPro" id="IPR036291">
    <property type="entry name" value="NAD(P)-bd_dom_sf"/>
</dbReference>
<keyword evidence="2" id="KW-0520">NAD</keyword>
<proteinExistence type="predicted"/>
<dbReference type="SUPFAM" id="SSF52283">
    <property type="entry name" value="Formate/glycerate dehydrogenase catalytic domain-like"/>
    <property type="match status" value="1"/>
</dbReference>
<dbReference type="AlphaFoldDB" id="A0A7X2NTQ3"/>
<evidence type="ECO:0000256" key="2">
    <source>
        <dbReference type="ARBA" id="ARBA00023027"/>
    </source>
</evidence>
<name>A0A7X2NTQ3_9FIRM</name>
<protein>
    <submittedName>
        <fullName evidence="4">D-2-hydroxyacid dehydrogenase</fullName>
    </submittedName>
</protein>
<evidence type="ECO:0000313" key="4">
    <source>
        <dbReference type="EMBL" id="MSS59293.1"/>
    </source>
</evidence>
<dbReference type="CDD" id="cd05300">
    <property type="entry name" value="2-Hacid_dh_1"/>
    <property type="match status" value="1"/>
</dbReference>
<accession>A0A7X2NTQ3</accession>
<dbReference type="PANTHER" id="PTHR43333">
    <property type="entry name" value="2-HACID_DH_C DOMAIN-CONTAINING PROTEIN"/>
    <property type="match status" value="1"/>
</dbReference>
<feature type="domain" description="D-isomer specific 2-hydroxyacid dehydrogenase NAD-binding" evidence="3">
    <location>
        <begin position="102"/>
        <end position="276"/>
    </location>
</feature>
<evidence type="ECO:0000313" key="5">
    <source>
        <dbReference type="Proteomes" id="UP000461880"/>
    </source>
</evidence>
<keyword evidence="5" id="KW-1185">Reference proteome</keyword>
<dbReference type="Proteomes" id="UP000461880">
    <property type="component" value="Unassembled WGS sequence"/>
</dbReference>
<reference evidence="4 5" key="1">
    <citation type="submission" date="2019-08" db="EMBL/GenBank/DDBJ databases">
        <title>In-depth cultivation of the pig gut microbiome towards novel bacterial diversity and tailored functional studies.</title>
        <authorList>
            <person name="Wylensek D."/>
            <person name="Hitch T.C.A."/>
            <person name="Clavel T."/>
        </authorList>
    </citation>
    <scope>NUCLEOTIDE SEQUENCE [LARGE SCALE GENOMIC DNA]</scope>
    <source>
        <strain evidence="4 5">Oil+RF-744-GAM-WT-6</strain>
    </source>
</reference>
<keyword evidence="1" id="KW-0560">Oxidoreductase</keyword>
<dbReference type="SUPFAM" id="SSF51735">
    <property type="entry name" value="NAD(P)-binding Rossmann-fold domains"/>
    <property type="match status" value="1"/>
</dbReference>
<dbReference type="PANTHER" id="PTHR43333:SF1">
    <property type="entry name" value="D-ISOMER SPECIFIC 2-HYDROXYACID DEHYDROGENASE NAD-BINDING DOMAIN-CONTAINING PROTEIN"/>
    <property type="match status" value="1"/>
</dbReference>
<dbReference type="Gene3D" id="3.40.50.720">
    <property type="entry name" value="NAD(P)-binding Rossmann-like Domain"/>
    <property type="match status" value="2"/>
</dbReference>
<dbReference type="EMBL" id="VUMN01000027">
    <property type="protein sequence ID" value="MSS59293.1"/>
    <property type="molecule type" value="Genomic_DNA"/>
</dbReference>
<gene>
    <name evidence="4" type="ORF">FYJ51_10355</name>
</gene>
<comment type="caution">
    <text evidence="4">The sequence shown here is derived from an EMBL/GenBank/DDBJ whole genome shotgun (WGS) entry which is preliminary data.</text>
</comment>
<sequence length="315" mass="35427">MPMKKHTLVTLLLEQKTIDAMNGIDGYEYRFRKPEEVTADDLSWAEIIVGDPTMEQIRMAEHLEWIQTDSAGVDRYRSLDPQIVLSNAYGAYGPGIAEFMTACILMTDKKLNRYVKAQADHSWKNLGYGIGIENMKVLSVGMGSIGSEFLKRMHALGAKCYGVRRSVHEVPEFAEAVYQTSDLKQILPEMDAVALSLPETPDTIHLFDREMLSCTKRGSILMNVGRGTAIDQTALLSFTRQHWFSAVILDVTEPEPLPKNNPLWNEEDVIITPHISGRYHNPLNYDRVSAVILENLKHAAAGEPLKHVIDLKKGY</sequence>
<dbReference type="InterPro" id="IPR006140">
    <property type="entry name" value="D-isomer_DH_NAD-bd"/>
</dbReference>
<organism evidence="4 5">
    <name type="scientific">Stecheria intestinalis</name>
    <dbReference type="NCBI Taxonomy" id="2606630"/>
    <lineage>
        <taxon>Bacteria</taxon>
        <taxon>Bacillati</taxon>
        <taxon>Bacillota</taxon>
        <taxon>Erysipelotrichia</taxon>
        <taxon>Erysipelotrichales</taxon>
        <taxon>Erysipelotrichaceae</taxon>
        <taxon>Stecheria</taxon>
    </lineage>
</organism>
<dbReference type="GO" id="GO:0051287">
    <property type="term" value="F:NAD binding"/>
    <property type="evidence" value="ECO:0007669"/>
    <property type="project" value="InterPro"/>
</dbReference>